<dbReference type="Pfam" id="PF00005">
    <property type="entry name" value="ABC_tran"/>
    <property type="match status" value="2"/>
</dbReference>
<dbReference type="PROSITE" id="PS50893">
    <property type="entry name" value="ABC_TRANSPORTER_2"/>
    <property type="match status" value="2"/>
</dbReference>
<keyword evidence="1" id="KW-0677">Repeat</keyword>
<keyword evidence="6" id="KW-1185">Reference proteome</keyword>
<feature type="domain" description="ABC transporter" evidence="4">
    <location>
        <begin position="110"/>
        <end position="317"/>
    </location>
</feature>
<gene>
    <name evidence="5" type="ORF">TCON_1481</name>
</gene>
<accession>A0ABQ7HYR6</accession>
<dbReference type="Gene3D" id="3.40.50.300">
    <property type="entry name" value="P-loop containing nucleotide triphosphate hydrolases"/>
    <property type="match status" value="2"/>
</dbReference>
<feature type="domain" description="ABC transporter" evidence="4">
    <location>
        <begin position="382"/>
        <end position="589"/>
    </location>
</feature>
<dbReference type="InterPro" id="IPR032781">
    <property type="entry name" value="ABC_tran_Xtn"/>
</dbReference>
<dbReference type="PROSITE" id="PS00211">
    <property type="entry name" value="ABC_TRANSPORTER_1"/>
    <property type="match status" value="1"/>
</dbReference>
<dbReference type="SMART" id="SM00382">
    <property type="entry name" value="AAA"/>
    <property type="match status" value="2"/>
</dbReference>
<evidence type="ECO:0000256" key="1">
    <source>
        <dbReference type="ARBA" id="ARBA00022737"/>
    </source>
</evidence>
<dbReference type="CDD" id="cd03221">
    <property type="entry name" value="ABCF_EF-3"/>
    <property type="match status" value="2"/>
</dbReference>
<proteinExistence type="predicted"/>
<evidence type="ECO:0000313" key="6">
    <source>
        <dbReference type="Proteomes" id="UP001516464"/>
    </source>
</evidence>
<dbReference type="InterPro" id="IPR017871">
    <property type="entry name" value="ABC_transporter-like_CS"/>
</dbReference>
<protein>
    <submittedName>
        <fullName evidence="5">ATP-binding cassette sub-family F member 3 like protein</fullName>
    </submittedName>
</protein>
<dbReference type="PANTHER" id="PTHR19211:SF14">
    <property type="entry name" value="ATP-BINDING CASSETTE SUB-FAMILY F MEMBER 1"/>
    <property type="match status" value="1"/>
</dbReference>
<keyword evidence="2" id="KW-0547">Nucleotide-binding</keyword>
<reference evidence="5 6" key="1">
    <citation type="submission" date="2019-01" db="EMBL/GenBank/DDBJ databases">
        <title>Genomes sequencing and comparative genomics of infectious freshwater microsporidia, Cucumispora dikerogammari and Thelohania contejeani.</title>
        <authorList>
            <person name="Cormier A."/>
            <person name="Giraud I."/>
            <person name="Wattier R."/>
            <person name="Teixeira M."/>
            <person name="Grandjean F."/>
            <person name="Rigaud T."/>
            <person name="Cordaux R."/>
        </authorList>
    </citation>
    <scope>NUCLEOTIDE SEQUENCE [LARGE SCALE GENOMIC DNA]</scope>
    <source>
        <strain evidence="5">T1</strain>
        <tissue evidence="5">Spores</tissue>
    </source>
</reference>
<dbReference type="Pfam" id="PF12848">
    <property type="entry name" value="ABC_tran_Xtn"/>
    <property type="match status" value="1"/>
</dbReference>
<name>A0ABQ7HYR6_9MICR</name>
<dbReference type="InterPro" id="IPR050611">
    <property type="entry name" value="ABCF"/>
</dbReference>
<dbReference type="Proteomes" id="UP001516464">
    <property type="component" value="Unassembled WGS sequence"/>
</dbReference>
<dbReference type="InterPro" id="IPR003593">
    <property type="entry name" value="AAA+_ATPase"/>
</dbReference>
<dbReference type="SUPFAM" id="SSF52540">
    <property type="entry name" value="P-loop containing nucleoside triphosphate hydrolases"/>
    <property type="match status" value="2"/>
</dbReference>
<evidence type="ECO:0000259" key="4">
    <source>
        <dbReference type="PROSITE" id="PS50893"/>
    </source>
</evidence>
<evidence type="ECO:0000256" key="3">
    <source>
        <dbReference type="ARBA" id="ARBA00022840"/>
    </source>
</evidence>
<keyword evidence="3 5" id="KW-0067">ATP-binding</keyword>
<sequence>MEEKNLVTNLKNPASLGYITKLLSFPFTTQEEALDCFSPYLHDPKLIIPFLKISPPLAEIVPLESPFQLEQIKKTVKRNEKTKIETIRDEYSESSSEPVNTDIPPYDGDVTLTGMTLWIRGKKILDDASLSIIRGRRYGLIGRNGIGKTTLLKAIRRHEFGIPAGLRIHLVRQEKKRSQKSVIEYILQDSESDDDYREIVGILEGLGFTKEMMEGPTTALSGGWMVRVALAKALFLSPDLLLLDEPTNMLDLQTIVWLEEKIKKMDCTVIVVSHDRDFLNQVVTDTIHLTDFQLDIYKGNYNNFIKQLAIRRKNQEAEYKAQMAEREHLQSFIDRFRANAKRAALVQSKIKILEKLPVLKPIKCDPIIKFKFEESSIHGVLLDLQEVGFGYNKELVLEGINLKILHDSRIVIVGPNGAGKSTLLKLLAGVNEPTHGTLISHPALKPGYFTQHHVDHLQLNRGALEFLMQDGAREEDCRRAMARFGLHCDTQLIGTLSGGQKSRLAFTKMSMSRPNLLILDEPTNHLDIESIDALASCVNEYQGGVVCVSHDMNFVEAVFKEILICDRKTIKYYKGSIRDYRNSLAKKAK</sequence>
<evidence type="ECO:0000313" key="5">
    <source>
        <dbReference type="EMBL" id="KAF7683306.1"/>
    </source>
</evidence>
<dbReference type="GO" id="GO:0005524">
    <property type="term" value="F:ATP binding"/>
    <property type="evidence" value="ECO:0007669"/>
    <property type="project" value="UniProtKB-KW"/>
</dbReference>
<dbReference type="PANTHER" id="PTHR19211">
    <property type="entry name" value="ATP-BINDING TRANSPORT PROTEIN-RELATED"/>
    <property type="match status" value="1"/>
</dbReference>
<evidence type="ECO:0000256" key="2">
    <source>
        <dbReference type="ARBA" id="ARBA00022741"/>
    </source>
</evidence>
<dbReference type="InterPro" id="IPR003439">
    <property type="entry name" value="ABC_transporter-like_ATP-bd"/>
</dbReference>
<dbReference type="EMBL" id="SBIQ01000101">
    <property type="protein sequence ID" value="KAF7683306.1"/>
    <property type="molecule type" value="Genomic_DNA"/>
</dbReference>
<organism evidence="5 6">
    <name type="scientific">Astathelohania contejeani</name>
    <dbReference type="NCBI Taxonomy" id="164912"/>
    <lineage>
        <taxon>Eukaryota</taxon>
        <taxon>Fungi</taxon>
        <taxon>Fungi incertae sedis</taxon>
        <taxon>Microsporidia</taxon>
        <taxon>Astathelohaniidae</taxon>
        <taxon>Astathelohania</taxon>
    </lineage>
</organism>
<dbReference type="InterPro" id="IPR027417">
    <property type="entry name" value="P-loop_NTPase"/>
</dbReference>
<comment type="caution">
    <text evidence="5">The sequence shown here is derived from an EMBL/GenBank/DDBJ whole genome shotgun (WGS) entry which is preliminary data.</text>
</comment>